<evidence type="ECO:0000313" key="6">
    <source>
        <dbReference type="EMBL" id="CAD7015161.1"/>
    </source>
</evidence>
<sequence length="527" mass="57437">MSSDRFHKAAKDGLLDVLKEAARKDANAKDDDSMTPVLWAAFEGRLDALRLLCGRGGDPDKCDQFGNTALHLASAKGHLHCVDFLVKFGVNIYALDIDRHSAKDLAAINNRDDILRYLDNATASFETNEKKKAKAMREVAEKNCEKRMREYMKRQQKIESEHIDASRPAMTATVNSNKSNMLSTLKQKIWSSQGNLHKPTRETTGAVAVPCPSISSGSTATKFSELVSPGSGSGGSVGSIASRAGTVQKKLRGQQHKNTNLNKTDDTGFKIGGIEPDGKRTVTSLIGVQRDSEVLYVGTFSSNEESSKRGKISDVFEVDEPCSDRERETTKMGYGTLSRSFSQPDILGDSLLSTGRLSDEFAMQRPAGLFDRPMLGSIAFRRSVTAALSQLQPDNYMGNGLDATTANTSMTTGRQFAASTATKTRGNKQRSFLNISDSDSEGADGYSEDEQENAGSPIARFLTAWGLEEYLSIFQKQQIDLDTLILLTEADLKSLGLPLGPFRKLTCAIQERKNALANPGAMTDSRL</sequence>
<dbReference type="InterPro" id="IPR036770">
    <property type="entry name" value="Ankyrin_rpt-contain_sf"/>
</dbReference>
<dbReference type="PROSITE" id="PS50088">
    <property type="entry name" value="ANK_REPEAT"/>
    <property type="match status" value="2"/>
</dbReference>
<gene>
    <name evidence="7" type="primary">USH1G</name>
    <name evidence="6" type="ORF">CCAP1982_LOCUS23111</name>
</gene>
<evidence type="ECO:0000256" key="2">
    <source>
        <dbReference type="ARBA" id="ARBA00023043"/>
    </source>
</evidence>
<feature type="compositionally biased region" description="Acidic residues" evidence="4">
    <location>
        <begin position="438"/>
        <end position="452"/>
    </location>
</feature>
<reference evidence="7" key="2">
    <citation type="journal article" date="2014" name="BMC Genomics">
        <title>A genomic perspective to assessing quality of mass-reared SIT flies used in Mediterranean fruit fly (Ceratitis capitata) eradication in California.</title>
        <authorList>
            <person name="Calla B."/>
            <person name="Hall B."/>
            <person name="Hou S."/>
            <person name="Geib S.M."/>
        </authorList>
    </citation>
    <scope>NUCLEOTIDE SEQUENCE</scope>
</reference>
<dbReference type="GeneID" id="101461122"/>
<evidence type="ECO:0000256" key="4">
    <source>
        <dbReference type="SAM" id="MobiDB-lite"/>
    </source>
</evidence>
<dbReference type="PANTHER" id="PTHR24201">
    <property type="entry name" value="ANK_REP_REGION DOMAIN-CONTAINING PROTEIN"/>
    <property type="match status" value="1"/>
</dbReference>
<accession>W8BFN7</accession>
<feature type="repeat" description="ANK" evidence="3">
    <location>
        <begin position="65"/>
        <end position="97"/>
    </location>
</feature>
<proteinExistence type="evidence at transcript level"/>
<feature type="domain" description="SAM" evidence="5">
    <location>
        <begin position="453"/>
        <end position="497"/>
    </location>
</feature>
<dbReference type="InterPro" id="IPR002110">
    <property type="entry name" value="Ankyrin_rpt"/>
</dbReference>
<dbReference type="PANTHER" id="PTHR24201:SF2">
    <property type="entry name" value="ANKYRIN REPEAT DOMAIN-CONTAINING PROTEIN 42"/>
    <property type="match status" value="1"/>
</dbReference>
<dbReference type="InterPro" id="IPR013761">
    <property type="entry name" value="SAM/pointed_sf"/>
</dbReference>
<feature type="compositionally biased region" description="Polar residues" evidence="4">
    <location>
        <begin position="418"/>
        <end position="437"/>
    </location>
</feature>
<dbReference type="InterPro" id="IPR050776">
    <property type="entry name" value="Ank_Repeat/CDKN_Inhibitor"/>
</dbReference>
<evidence type="ECO:0000313" key="8">
    <source>
        <dbReference type="Proteomes" id="UP000606786"/>
    </source>
</evidence>
<dbReference type="OrthoDB" id="76949at2759"/>
<dbReference type="SUPFAM" id="SSF47769">
    <property type="entry name" value="SAM/Pointed domain"/>
    <property type="match status" value="1"/>
</dbReference>
<dbReference type="Pfam" id="PF00536">
    <property type="entry name" value="SAM_1"/>
    <property type="match status" value="1"/>
</dbReference>
<protein>
    <submittedName>
        <fullName evidence="6">(Mediterranean fruit fly) hypothetical protein</fullName>
    </submittedName>
    <submittedName>
        <fullName evidence="7">Usher syndrome type-1G protein</fullName>
    </submittedName>
</protein>
<dbReference type="Pfam" id="PF12796">
    <property type="entry name" value="Ank_2"/>
    <property type="match status" value="1"/>
</dbReference>
<feature type="region of interest" description="Disordered" evidence="4">
    <location>
        <begin position="418"/>
        <end position="454"/>
    </location>
</feature>
<dbReference type="EMBL" id="CAJHJT010000056">
    <property type="protein sequence ID" value="CAD7015161.1"/>
    <property type="molecule type" value="Genomic_DNA"/>
</dbReference>
<evidence type="ECO:0000256" key="3">
    <source>
        <dbReference type="PROSITE-ProRule" id="PRU00023"/>
    </source>
</evidence>
<reference evidence="6" key="3">
    <citation type="submission" date="2020-11" db="EMBL/GenBank/DDBJ databases">
        <authorList>
            <person name="Whitehead M."/>
        </authorList>
    </citation>
    <scope>NUCLEOTIDE SEQUENCE</scope>
    <source>
        <strain evidence="6">EGII</strain>
    </source>
</reference>
<dbReference type="SMART" id="SM00454">
    <property type="entry name" value="SAM"/>
    <property type="match status" value="1"/>
</dbReference>
<dbReference type="Gene3D" id="1.10.150.50">
    <property type="entry name" value="Transcription Factor, Ets-1"/>
    <property type="match status" value="1"/>
</dbReference>
<dbReference type="CTD" id="36427"/>
<dbReference type="CDD" id="cd09517">
    <property type="entry name" value="SAM_USH1G_HARP"/>
    <property type="match status" value="1"/>
</dbReference>
<evidence type="ECO:0000313" key="7">
    <source>
        <dbReference type="EMBL" id="JAB88479.1"/>
    </source>
</evidence>
<dbReference type="SMART" id="SM00248">
    <property type="entry name" value="ANK"/>
    <property type="match status" value="4"/>
</dbReference>
<dbReference type="Gene3D" id="1.25.40.20">
    <property type="entry name" value="Ankyrin repeat-containing domain"/>
    <property type="match status" value="1"/>
</dbReference>
<dbReference type="KEGG" id="ccat:101461122"/>
<feature type="repeat" description="ANK" evidence="3">
    <location>
        <begin position="32"/>
        <end position="64"/>
    </location>
</feature>
<keyword evidence="2 3" id="KW-0040">ANK repeat</keyword>
<evidence type="ECO:0000259" key="5">
    <source>
        <dbReference type="PROSITE" id="PS50105"/>
    </source>
</evidence>
<feature type="region of interest" description="Disordered" evidence="4">
    <location>
        <begin position="247"/>
        <end position="274"/>
    </location>
</feature>
<dbReference type="AlphaFoldDB" id="W8BFN7"/>
<dbReference type="Proteomes" id="UP000606786">
    <property type="component" value="Unassembled WGS sequence"/>
</dbReference>
<keyword evidence="1" id="KW-0677">Repeat</keyword>
<dbReference type="SUPFAM" id="SSF48403">
    <property type="entry name" value="Ankyrin repeat"/>
    <property type="match status" value="1"/>
</dbReference>
<keyword evidence="8" id="KW-1185">Reference proteome</keyword>
<dbReference type="PROSITE" id="PS50297">
    <property type="entry name" value="ANK_REP_REGION"/>
    <property type="match status" value="1"/>
</dbReference>
<dbReference type="FunFam" id="1.25.40.20:FF:000074">
    <property type="entry name" value="Usher syndrome type-1G protein isoform X1"/>
    <property type="match status" value="1"/>
</dbReference>
<organism evidence="7">
    <name type="scientific">Ceratitis capitata</name>
    <name type="common">Mediterranean fruit fly</name>
    <name type="synonym">Tephritis capitata</name>
    <dbReference type="NCBI Taxonomy" id="7213"/>
    <lineage>
        <taxon>Eukaryota</taxon>
        <taxon>Metazoa</taxon>
        <taxon>Ecdysozoa</taxon>
        <taxon>Arthropoda</taxon>
        <taxon>Hexapoda</taxon>
        <taxon>Insecta</taxon>
        <taxon>Pterygota</taxon>
        <taxon>Neoptera</taxon>
        <taxon>Endopterygota</taxon>
        <taxon>Diptera</taxon>
        <taxon>Brachycera</taxon>
        <taxon>Muscomorpha</taxon>
        <taxon>Tephritoidea</taxon>
        <taxon>Tephritidae</taxon>
        <taxon>Ceratitis</taxon>
        <taxon>Ceratitis</taxon>
    </lineage>
</organism>
<name>W8BFN7_CERCA</name>
<evidence type="ECO:0000256" key="1">
    <source>
        <dbReference type="ARBA" id="ARBA00022737"/>
    </source>
</evidence>
<dbReference type="InterPro" id="IPR001660">
    <property type="entry name" value="SAM"/>
</dbReference>
<dbReference type="EMBL" id="GAMC01018076">
    <property type="protein sequence ID" value="JAB88479.1"/>
    <property type="molecule type" value="mRNA"/>
</dbReference>
<reference evidence="7" key="1">
    <citation type="submission" date="2013-07" db="EMBL/GenBank/DDBJ databases">
        <authorList>
            <person name="Geib S."/>
        </authorList>
    </citation>
    <scope>NUCLEOTIDE SEQUENCE</scope>
</reference>
<dbReference type="PROSITE" id="PS50105">
    <property type="entry name" value="SAM_DOMAIN"/>
    <property type="match status" value="1"/>
</dbReference>